<comment type="caution">
    <text evidence="2">The sequence shown here is derived from an EMBL/GenBank/DDBJ whole genome shotgun (WGS) entry which is preliminary data.</text>
</comment>
<name>A0ABV9N2X3_9FLAO</name>
<evidence type="ECO:0000313" key="2">
    <source>
        <dbReference type="EMBL" id="MFC4721779.1"/>
    </source>
</evidence>
<protein>
    <submittedName>
        <fullName evidence="2">Uncharacterized protein</fullName>
    </submittedName>
</protein>
<proteinExistence type="predicted"/>
<feature type="chain" id="PRO_5045849498" evidence="1">
    <location>
        <begin position="17"/>
        <end position="125"/>
    </location>
</feature>
<keyword evidence="1" id="KW-0732">Signal</keyword>
<dbReference type="EMBL" id="JBHSGP010000008">
    <property type="protein sequence ID" value="MFC4721779.1"/>
    <property type="molecule type" value="Genomic_DNA"/>
</dbReference>
<accession>A0ABV9N2X3</accession>
<evidence type="ECO:0000256" key="1">
    <source>
        <dbReference type="SAM" id="SignalP"/>
    </source>
</evidence>
<reference evidence="3" key="1">
    <citation type="journal article" date="2019" name="Int. J. Syst. Evol. Microbiol.">
        <title>The Global Catalogue of Microorganisms (GCM) 10K type strain sequencing project: providing services to taxonomists for standard genome sequencing and annotation.</title>
        <authorList>
            <consortium name="The Broad Institute Genomics Platform"/>
            <consortium name="The Broad Institute Genome Sequencing Center for Infectious Disease"/>
            <person name="Wu L."/>
            <person name="Ma J."/>
        </authorList>
    </citation>
    <scope>NUCLEOTIDE SEQUENCE [LARGE SCALE GENOMIC DNA]</scope>
    <source>
        <strain evidence="3">CCUG 63682</strain>
    </source>
</reference>
<organism evidence="2 3">
    <name type="scientific">Geojedonia litorea</name>
    <dbReference type="NCBI Taxonomy" id="1268269"/>
    <lineage>
        <taxon>Bacteria</taxon>
        <taxon>Pseudomonadati</taxon>
        <taxon>Bacteroidota</taxon>
        <taxon>Flavobacteriia</taxon>
        <taxon>Flavobacteriales</taxon>
        <taxon>Flavobacteriaceae</taxon>
        <taxon>Geojedonia</taxon>
    </lineage>
</organism>
<feature type="signal peptide" evidence="1">
    <location>
        <begin position="1"/>
        <end position="16"/>
    </location>
</feature>
<sequence length="125" mass="14152">MRILSFLLFISSFSFAQSQNSANLLIDRAPCTFEMTVEQLTSKKLNFKCEELFGNDSFGIENFRIKFRGKASIPVEGNTLNADSNILAKKLKAGDYVTIFHVENLIVDGNKSQEYKTLHIKIIEP</sequence>
<dbReference type="Proteomes" id="UP001595953">
    <property type="component" value="Unassembled WGS sequence"/>
</dbReference>
<keyword evidence="3" id="KW-1185">Reference proteome</keyword>
<gene>
    <name evidence="2" type="ORF">ACFO5O_05580</name>
</gene>
<dbReference type="RefSeq" id="WP_387961722.1">
    <property type="nucleotide sequence ID" value="NZ_JBHSGP010000008.1"/>
</dbReference>
<evidence type="ECO:0000313" key="3">
    <source>
        <dbReference type="Proteomes" id="UP001595953"/>
    </source>
</evidence>